<feature type="transmembrane region" description="Helical" evidence="2">
    <location>
        <begin position="1952"/>
        <end position="1972"/>
    </location>
</feature>
<feature type="region of interest" description="Disordered" evidence="1">
    <location>
        <begin position="20"/>
        <end position="101"/>
    </location>
</feature>
<gene>
    <name evidence="4" type="ORF">BSAL_59190</name>
</gene>
<feature type="transmembrane region" description="Helical" evidence="2">
    <location>
        <begin position="1836"/>
        <end position="1857"/>
    </location>
</feature>
<dbReference type="Proteomes" id="UP000051952">
    <property type="component" value="Unassembled WGS sequence"/>
</dbReference>
<keyword evidence="2" id="KW-1133">Transmembrane helix</keyword>
<feature type="compositionally biased region" description="Low complexity" evidence="1">
    <location>
        <begin position="35"/>
        <end position="74"/>
    </location>
</feature>
<evidence type="ECO:0000256" key="1">
    <source>
        <dbReference type="SAM" id="MobiDB-lite"/>
    </source>
</evidence>
<keyword evidence="2" id="KW-0812">Transmembrane</keyword>
<accession>A0A0S4IPK2</accession>
<feature type="compositionally biased region" description="Low complexity" evidence="1">
    <location>
        <begin position="84"/>
        <end position="101"/>
    </location>
</feature>
<feature type="transmembrane region" description="Helical" evidence="2">
    <location>
        <begin position="2025"/>
        <end position="2045"/>
    </location>
</feature>
<feature type="compositionally biased region" description="Low complexity" evidence="1">
    <location>
        <begin position="173"/>
        <end position="216"/>
    </location>
</feature>
<feature type="region of interest" description="Disordered" evidence="1">
    <location>
        <begin position="2198"/>
        <end position="2285"/>
    </location>
</feature>
<feature type="transmembrane region" description="Helical" evidence="2">
    <location>
        <begin position="1762"/>
        <end position="1786"/>
    </location>
</feature>
<keyword evidence="3" id="KW-0732">Signal</keyword>
<feature type="region of interest" description="Disordered" evidence="1">
    <location>
        <begin position="116"/>
        <end position="233"/>
    </location>
</feature>
<organism evidence="4 5">
    <name type="scientific">Bodo saltans</name>
    <name type="common">Flagellated protozoan</name>
    <dbReference type="NCBI Taxonomy" id="75058"/>
    <lineage>
        <taxon>Eukaryota</taxon>
        <taxon>Discoba</taxon>
        <taxon>Euglenozoa</taxon>
        <taxon>Kinetoplastea</taxon>
        <taxon>Metakinetoplastina</taxon>
        <taxon>Eubodonida</taxon>
        <taxon>Bodonidae</taxon>
        <taxon>Bodo</taxon>
    </lineage>
</organism>
<keyword evidence="5" id="KW-1185">Reference proteome</keyword>
<feature type="compositionally biased region" description="Low complexity" evidence="1">
    <location>
        <begin position="116"/>
        <end position="139"/>
    </location>
</feature>
<proteinExistence type="predicted"/>
<feature type="compositionally biased region" description="Polar residues" evidence="1">
    <location>
        <begin position="20"/>
        <end position="34"/>
    </location>
</feature>
<dbReference type="EMBL" id="CYKH01000238">
    <property type="protein sequence ID" value="CUF09020.1"/>
    <property type="molecule type" value="Genomic_DNA"/>
</dbReference>
<dbReference type="PANTHER" id="PTHR11319:SF35">
    <property type="entry name" value="OUTER MEMBRANE PROTEIN PMPC-RELATED"/>
    <property type="match status" value="1"/>
</dbReference>
<feature type="transmembrane region" description="Helical" evidence="2">
    <location>
        <begin position="2057"/>
        <end position="2076"/>
    </location>
</feature>
<feature type="transmembrane region" description="Helical" evidence="2">
    <location>
        <begin position="1999"/>
        <end position="2019"/>
    </location>
</feature>
<evidence type="ECO:0000313" key="5">
    <source>
        <dbReference type="Proteomes" id="UP000051952"/>
    </source>
</evidence>
<feature type="transmembrane region" description="Helical" evidence="2">
    <location>
        <begin position="1798"/>
        <end position="1816"/>
    </location>
</feature>
<feature type="compositionally biased region" description="Polar residues" evidence="1">
    <location>
        <begin position="221"/>
        <end position="233"/>
    </location>
</feature>
<name>A0A0S4IPK2_BODSA</name>
<dbReference type="VEuPathDB" id="TriTrypDB:BSAL_59190"/>
<protein>
    <submittedName>
        <fullName evidence="4">Membrane-associated protein, putative</fullName>
    </submittedName>
</protein>
<evidence type="ECO:0000256" key="2">
    <source>
        <dbReference type="SAM" id="Phobius"/>
    </source>
</evidence>
<dbReference type="PANTHER" id="PTHR11319">
    <property type="entry name" value="G PROTEIN-COUPLED RECEPTOR-RELATED"/>
    <property type="match status" value="1"/>
</dbReference>
<keyword evidence="2" id="KW-0472">Membrane</keyword>
<feature type="signal peptide" evidence="3">
    <location>
        <begin position="1"/>
        <end position="21"/>
    </location>
</feature>
<feature type="chain" id="PRO_5006621431" evidence="3">
    <location>
        <begin position="22"/>
        <end position="2285"/>
    </location>
</feature>
<dbReference type="OrthoDB" id="10035969at2759"/>
<evidence type="ECO:0000313" key="4">
    <source>
        <dbReference type="EMBL" id="CUF09020.1"/>
    </source>
</evidence>
<evidence type="ECO:0000256" key="3">
    <source>
        <dbReference type="SAM" id="SignalP"/>
    </source>
</evidence>
<sequence length="2285" mass="242734">MAQNFMLLVVVLLLASHMCSSNSTNTSSKPQHPTTSDSFSNPSVTSSNTPSVSKSSTTSTTSSMTSSLTATNASRTAPHSPTKSDSVSTSQQSSQSRTVAMSPSLLSVSVSTSLSSSVSQGTQTLTPTSTLSQSLTASTEPSLSSTVIRVHTRTPPPSHSTSQSVTDSKETSLTKSLTLSSSTTLSLTSSTSLSTSVTASNSPTATNSNSLSSSQSKRPTRSPTVPATPSVFPTSSETFSFNITETISRGTTGKMTPTIGTRTMSMSRSAVVDAVLQSHLSWVQRPLPYAAPGVPFTLQPIVSIDTPFNANFAPQFCTLTSPEFGVVLMGNLIAKVTHGLCIFSGTGILAYHNHQNTTHSVPLVVTLNTTATRYPRLHRSTNTTRVGLAYCDALNAASGSQMVFSLTPPRVKWTGGSTVVDTTISGYYFLYENRLRTVCNLNLTVATSKQFVLVTAPAHFLDMCHVRCVFSASTVSSNVTAFALALAAGPSTGRVSLSVNSVELDSDCAGTDPHYLTGANNPCATNQPPTTVARTDGCQVQLTSNEQVTLQFTPQNATAAVPFVASTGRFQLPSLRISFCDEANNTVFTSAANIAAILAPLSPASMPTACVPQQTQPQVDATASFYGVLCTNISSVVNHTDAACGNPNAEQPIRVHVPTALNTTTAVATAATITYCVRNAQVNASYVMGMEILNADAVLRTTDDQTSLPVPLQVRFFNWLGDTVLRPLDPLYGTSNYPVRVDVLQTNTSTRGVAVVVQSVVMNVSLAQAPVVLSTIMINTAGSGFGIRLAGLSDATPSVTLWGTDYPSRSNITSYSCGAFASLFGLQYSTYMMQNYTLCNGTNTTIVLHDKLPLSVASAGPTVVSVYGWRFDYASSPSTQCQYSTLTAPWSAAASGTQATWVSSCQVLCTIPAQSTPIRQTSASYVTSTGIIRSKASLPTGVSASAMSQLGTLRIKYGLLNSWSNPINLDVVGPAYLLDAGDSWASVQNTFYSKEVTTLDPPLRVYVCDVLSTPLLELDTTSRLVTIAADNASSVDLNVSKVVRSLATTCNPSPGVATTLMVLQSPSTGSYTLSMSAGGVKSGTINVFIISFTNVTSFLMKALVTPYNFNTQTLENPLGTLPRQPVILALNPTTLQLDTSISDVSLIATVTPIDSATPVTTGVNLDDTVCNPAFGNCAVLSSGVATFTKLSFVGVQGANYTLTIRVRNESRAADAQALRYNITAAECTNLPSDLDTMSAALVGPLNASLRGPPSGFLIKGWKFDPAVGVTCMFNGTELPATIVDYCTVRCLLHSNVSNGGGGDVPAANNSNCNVAADGSRVRCNNATGGALYVCNGTCSSPTASITLVTGGNVTYVGRGRSITMVSNVQSSRCLSNGNQAVVSGQQVKLDALLVAVVDSRREFIADVDTTSDGMTVTLDPTLVSVDNPFRVPYAYDGIYNDQENSTCFPLAIDSGGIWYPPMAVSASSSLTCKVHQGLCVFDNLYLDYPRVGAFELFASSSTLTGNATFVLHIVAGPPNRLCIYSLEWPRLRKHVVLIEEDVGGFDNPNLRAGNIFQPGSLDTTLGALPYIINTQGSAPTATIQVKLWGMLHDIETNYSYLQLLPDSVSLASDYTATFSTLSISNATYGSLFVCEFYVEGGSPALAPVFSPPLSLLECTTGQFARWGSQSCETCLSGPSACDGQQDSCFVCNGSSILNVTNGYWRYSSRSYQAYTCPLSSCIGNTELGTCIEGYLNHAPLCAVCDEGYAADFLGECVMCSSLAATAALFVLACIAALVIIAIIVFVTVSEQEDDDNSLVLLLKICVNFIQTSGTIGEFSMDVPSTVKQFLGFQNSVSGGGGISIAPFNCLAPTFTFMTKYRIQMLGPPVAVVVVALACRAITNRDLWLKSLEKLNQYYHKEKNHMVCEQSVSQPRYMTDGIIGENNELVLSVLKNDVRVSCLDSQYQYDFSLVLFSLAIYGLGIPVVALVVVMRTSAKEGWEASYVRYSFLISGYRLRYWFWEIVIFARKIGLLLLVAMTDNATLQALVGIWLLTASLVATIRYQPFVKGVLNQAESLALAVQLITVNVGLFFRTVSTSSSCGVLCVFVSCVLLILNAAVFVYFGRHLMLEGYYRVLGTFGLDVVHSDNRRYVSIRNIKKTILLQLNTSSRADFGLYTPSAQSASIAVSSPRKKKNMVNFVGDEDGSEQVELLVLRRIAPDKGDESQQQASRRSRSRLGTRANASGASIHVPSDQGPGGDSPPLPLDTDKDESPNPSFRASLSFGEQKGRGSPSPALDAGAATAQ</sequence>
<feature type="transmembrane region" description="Helical" evidence="2">
    <location>
        <begin position="2082"/>
        <end position="2105"/>
    </location>
</feature>
<reference evidence="5" key="1">
    <citation type="submission" date="2015-09" db="EMBL/GenBank/DDBJ databases">
        <authorList>
            <consortium name="Pathogen Informatics"/>
        </authorList>
    </citation>
    <scope>NUCLEOTIDE SEQUENCE [LARGE SCALE GENOMIC DNA]</scope>
    <source>
        <strain evidence="5">Lake Konstanz</strain>
    </source>
</reference>